<keyword evidence="3" id="KW-1185">Reference proteome</keyword>
<protein>
    <submittedName>
        <fullName evidence="2">Uncharacterized protein</fullName>
    </submittedName>
</protein>
<dbReference type="Proteomes" id="UP000772434">
    <property type="component" value="Unassembled WGS sequence"/>
</dbReference>
<feature type="region of interest" description="Disordered" evidence="1">
    <location>
        <begin position="87"/>
        <end position="107"/>
    </location>
</feature>
<accession>A0A9P5PAY8</accession>
<name>A0A9P5PAY8_9AGAR</name>
<dbReference type="AlphaFoldDB" id="A0A9P5PAY8"/>
<evidence type="ECO:0000313" key="2">
    <source>
        <dbReference type="EMBL" id="KAF9058810.1"/>
    </source>
</evidence>
<evidence type="ECO:0000313" key="3">
    <source>
        <dbReference type="Proteomes" id="UP000772434"/>
    </source>
</evidence>
<reference evidence="2" key="1">
    <citation type="submission" date="2020-11" db="EMBL/GenBank/DDBJ databases">
        <authorList>
            <consortium name="DOE Joint Genome Institute"/>
            <person name="Ahrendt S."/>
            <person name="Riley R."/>
            <person name="Andreopoulos W."/>
            <person name="Labutti K."/>
            <person name="Pangilinan J."/>
            <person name="Ruiz-Duenas F.J."/>
            <person name="Barrasa J.M."/>
            <person name="Sanchez-Garcia M."/>
            <person name="Camarero S."/>
            <person name="Miyauchi S."/>
            <person name="Serrano A."/>
            <person name="Linde D."/>
            <person name="Babiker R."/>
            <person name="Drula E."/>
            <person name="Ayuso-Fernandez I."/>
            <person name="Pacheco R."/>
            <person name="Padilla G."/>
            <person name="Ferreira P."/>
            <person name="Barriuso J."/>
            <person name="Kellner H."/>
            <person name="Castanera R."/>
            <person name="Alfaro M."/>
            <person name="Ramirez L."/>
            <person name="Pisabarro A.G."/>
            <person name="Kuo A."/>
            <person name="Tritt A."/>
            <person name="Lipzen A."/>
            <person name="He G."/>
            <person name="Yan M."/>
            <person name="Ng V."/>
            <person name="Cullen D."/>
            <person name="Martin F."/>
            <person name="Rosso M.-N."/>
            <person name="Henrissat B."/>
            <person name="Hibbett D."/>
            <person name="Martinez A.T."/>
            <person name="Grigoriev I.V."/>
        </authorList>
    </citation>
    <scope>NUCLEOTIDE SEQUENCE</scope>
    <source>
        <strain evidence="2">AH 40177</strain>
    </source>
</reference>
<feature type="region of interest" description="Disordered" evidence="1">
    <location>
        <begin position="456"/>
        <end position="477"/>
    </location>
</feature>
<dbReference type="EMBL" id="JADNRY010000349">
    <property type="protein sequence ID" value="KAF9058810.1"/>
    <property type="molecule type" value="Genomic_DNA"/>
</dbReference>
<organism evidence="2 3">
    <name type="scientific">Rhodocollybia butyracea</name>
    <dbReference type="NCBI Taxonomy" id="206335"/>
    <lineage>
        <taxon>Eukaryota</taxon>
        <taxon>Fungi</taxon>
        <taxon>Dikarya</taxon>
        <taxon>Basidiomycota</taxon>
        <taxon>Agaricomycotina</taxon>
        <taxon>Agaricomycetes</taxon>
        <taxon>Agaricomycetidae</taxon>
        <taxon>Agaricales</taxon>
        <taxon>Marasmiineae</taxon>
        <taxon>Omphalotaceae</taxon>
        <taxon>Rhodocollybia</taxon>
    </lineage>
</organism>
<comment type="caution">
    <text evidence="2">The sequence shown here is derived from an EMBL/GenBank/DDBJ whole genome shotgun (WGS) entry which is preliminary data.</text>
</comment>
<proteinExistence type="predicted"/>
<feature type="region of interest" description="Disordered" evidence="1">
    <location>
        <begin position="417"/>
        <end position="439"/>
    </location>
</feature>
<feature type="compositionally biased region" description="Basic and acidic residues" evidence="1">
    <location>
        <begin position="7"/>
        <end position="22"/>
    </location>
</feature>
<feature type="region of interest" description="Disordered" evidence="1">
    <location>
        <begin position="1"/>
        <end position="55"/>
    </location>
</feature>
<evidence type="ECO:0000256" key="1">
    <source>
        <dbReference type="SAM" id="MobiDB-lite"/>
    </source>
</evidence>
<gene>
    <name evidence="2" type="ORF">BDP27DRAFT_1372197</name>
</gene>
<dbReference type="OrthoDB" id="2755229at2759"/>
<sequence>MNSDSQAGEKGDPIDERREAEKPQMVVDSQGPRQIARAPSHALTSPPPAKMPTENEGLATRQLDLNKASRVWKTPEKNLVEAEEATECEYGDDTMGKPNRALTPKPPFELPTRAEELEDFIRLLTTSLPFPNTQNSNPHTMTNRRFVQYSQATAPEPYTEAEFPRVFVEWRDAIKGFTRTQAAAFQAKPDHYLLVMPHGAGLNFANKNPNFATQLIGTIRSFEFDNLLPQSFRDELNVIAPQLPNNPPKEFPHFKPPWVYILKISSEIVRAFLLCTQTFAFSKTLAFHVMPVEPTELTWMIGNFNAGVLMISENLRRDVLGGIIAEFWRGSRDMPPSISTTQKVWNFVLQLTGQPVALNNKEHDAWCRLIRDRTYTIHDDITVKSAKKVIECPWCKAQTHHGYQCPFHQTNGWYSPVPRKGPLENAQSNRGRGRGQGQEWSEGFVPVEIVLPEQAIETGETGNPHRRGGIASQPGAY</sequence>